<dbReference type="Proteomes" id="UP000676194">
    <property type="component" value="Chromosome"/>
</dbReference>
<dbReference type="RefSeq" id="WP_213500158.1">
    <property type="nucleotide sequence ID" value="NZ_CP074694.1"/>
</dbReference>
<dbReference type="KEGG" id="tsph:KIH39_13025"/>
<name>A0A8E6BCR1_9BACT</name>
<evidence type="ECO:0000313" key="2">
    <source>
        <dbReference type="Proteomes" id="UP000676194"/>
    </source>
</evidence>
<protein>
    <submittedName>
        <fullName evidence="1">Uncharacterized protein</fullName>
    </submittedName>
</protein>
<dbReference type="AlphaFoldDB" id="A0A8E6BCR1"/>
<reference evidence="1" key="1">
    <citation type="submission" date="2021-05" db="EMBL/GenBank/DDBJ databases">
        <title>Complete genome sequence of the cellulolytic planctomycete Telmatocola sphagniphila SP2T and characterization of the first cellulase from planctomycetes.</title>
        <authorList>
            <person name="Rakitin A.L."/>
            <person name="Beletsky A.V."/>
            <person name="Naumoff D.G."/>
            <person name="Kulichevskaya I.S."/>
            <person name="Mardanov A.V."/>
            <person name="Ravin N.V."/>
            <person name="Dedysh S.N."/>
        </authorList>
    </citation>
    <scope>NUCLEOTIDE SEQUENCE</scope>
    <source>
        <strain evidence="1">SP2T</strain>
    </source>
</reference>
<keyword evidence="2" id="KW-1185">Reference proteome</keyword>
<accession>A0A8E6BCR1</accession>
<dbReference type="EMBL" id="CP074694">
    <property type="protein sequence ID" value="QVL34788.1"/>
    <property type="molecule type" value="Genomic_DNA"/>
</dbReference>
<evidence type="ECO:0000313" key="1">
    <source>
        <dbReference type="EMBL" id="QVL34788.1"/>
    </source>
</evidence>
<gene>
    <name evidence="1" type="ORF">KIH39_13025</name>
</gene>
<proteinExistence type="predicted"/>
<sequence>MSQGVAFQLLAHLTAVSFLIPLYSEASSSGKMTQRIQANFKNISDEFIRLEW</sequence>
<organism evidence="1 2">
    <name type="scientific">Telmatocola sphagniphila</name>
    <dbReference type="NCBI Taxonomy" id="1123043"/>
    <lineage>
        <taxon>Bacteria</taxon>
        <taxon>Pseudomonadati</taxon>
        <taxon>Planctomycetota</taxon>
        <taxon>Planctomycetia</taxon>
        <taxon>Gemmatales</taxon>
        <taxon>Gemmataceae</taxon>
    </lineage>
</organism>